<evidence type="ECO:0000256" key="3">
    <source>
        <dbReference type="ARBA" id="ARBA00022475"/>
    </source>
</evidence>
<evidence type="ECO:0000313" key="11">
    <source>
        <dbReference type="Proteomes" id="UP001139410"/>
    </source>
</evidence>
<keyword evidence="7" id="KW-0811">Translocation</keyword>
<keyword evidence="8" id="KW-0472">Membrane</keyword>
<proteinExistence type="predicted"/>
<dbReference type="PANTHER" id="PTHR33162">
    <property type="entry name" value="SEC-INDEPENDENT PROTEIN TRANSLOCASE PROTEIN TATA, CHLOROPLASTIC"/>
    <property type="match status" value="1"/>
</dbReference>
<feature type="region of interest" description="Disordered" evidence="9">
    <location>
        <begin position="77"/>
        <end position="123"/>
    </location>
</feature>
<evidence type="ECO:0000256" key="9">
    <source>
        <dbReference type="SAM" id="MobiDB-lite"/>
    </source>
</evidence>
<feature type="compositionally biased region" description="Low complexity" evidence="9">
    <location>
        <begin position="92"/>
        <end position="109"/>
    </location>
</feature>
<dbReference type="GO" id="GO:0043953">
    <property type="term" value="P:protein transport by the Tat complex"/>
    <property type="evidence" value="ECO:0007669"/>
    <property type="project" value="InterPro"/>
</dbReference>
<dbReference type="RefSeq" id="WP_235068334.1">
    <property type="nucleotide sequence ID" value="NZ_JAKFGM010000003.1"/>
</dbReference>
<evidence type="ECO:0000256" key="7">
    <source>
        <dbReference type="ARBA" id="ARBA00023010"/>
    </source>
</evidence>
<gene>
    <name evidence="10" type="primary">tatB</name>
    <name evidence="10" type="ORF">LVY65_11235</name>
</gene>
<dbReference type="NCBIfam" id="TIGR01410">
    <property type="entry name" value="tatB"/>
    <property type="match status" value="1"/>
</dbReference>
<evidence type="ECO:0000256" key="4">
    <source>
        <dbReference type="ARBA" id="ARBA00022692"/>
    </source>
</evidence>
<evidence type="ECO:0000256" key="2">
    <source>
        <dbReference type="ARBA" id="ARBA00022448"/>
    </source>
</evidence>
<comment type="subcellular location">
    <subcellularLocation>
        <location evidence="1">Membrane</location>
        <topology evidence="1">Single-pass membrane protein</topology>
    </subcellularLocation>
</comment>
<keyword evidence="4" id="KW-0812">Transmembrane</keyword>
<dbReference type="AlphaFoldDB" id="A0A9X1TZA2"/>
<evidence type="ECO:0000256" key="6">
    <source>
        <dbReference type="ARBA" id="ARBA00022989"/>
    </source>
</evidence>
<comment type="caution">
    <text evidence="10">The sequence shown here is derived from an EMBL/GenBank/DDBJ whole genome shotgun (WGS) entry which is preliminary data.</text>
</comment>
<reference evidence="10" key="1">
    <citation type="submission" date="2022-01" db="EMBL/GenBank/DDBJ databases">
        <authorList>
            <person name="Jo J.-H."/>
            <person name="Im W.-T."/>
        </authorList>
    </citation>
    <scope>NUCLEOTIDE SEQUENCE</scope>
    <source>
        <strain evidence="10">G124</strain>
    </source>
</reference>
<name>A0A9X1TZA2_9SPHN</name>
<organism evidence="10 11">
    <name type="scientific">Sphingomonas cremea</name>
    <dbReference type="NCBI Taxonomy" id="2904799"/>
    <lineage>
        <taxon>Bacteria</taxon>
        <taxon>Pseudomonadati</taxon>
        <taxon>Pseudomonadota</taxon>
        <taxon>Alphaproteobacteria</taxon>
        <taxon>Sphingomonadales</taxon>
        <taxon>Sphingomonadaceae</taxon>
        <taxon>Sphingomonas</taxon>
    </lineage>
</organism>
<keyword evidence="3" id="KW-1003">Cell membrane</keyword>
<keyword evidence="11" id="KW-1185">Reference proteome</keyword>
<dbReference type="Gene3D" id="1.20.5.3310">
    <property type="match status" value="1"/>
</dbReference>
<protein>
    <submittedName>
        <fullName evidence="10">Sec-independent protein translocase protein TatB</fullName>
    </submittedName>
</protein>
<evidence type="ECO:0000256" key="1">
    <source>
        <dbReference type="ARBA" id="ARBA00004167"/>
    </source>
</evidence>
<sequence>MFGVDTSELLVVAVVALLFIGPKELPRVMMMIGRWIGQVRGYARHFTAGIENVIREAELEEMEKKWREENVRILAQYPADGDYPEPTPVMTSLPPSDDQPSLPLEAPAAPDDDPTPPDERPLP</sequence>
<dbReference type="PRINTS" id="PR01506">
    <property type="entry name" value="TATBPROTEIN"/>
</dbReference>
<keyword evidence="6" id="KW-1133">Transmembrane helix</keyword>
<dbReference type="PANTHER" id="PTHR33162:SF1">
    <property type="entry name" value="SEC-INDEPENDENT PROTEIN TRANSLOCASE PROTEIN TATA, CHLOROPLASTIC"/>
    <property type="match status" value="1"/>
</dbReference>
<dbReference type="InterPro" id="IPR003369">
    <property type="entry name" value="TatA/B/E"/>
</dbReference>
<dbReference type="Proteomes" id="UP001139410">
    <property type="component" value="Unassembled WGS sequence"/>
</dbReference>
<keyword evidence="5" id="KW-0653">Protein transport</keyword>
<evidence type="ECO:0000313" key="10">
    <source>
        <dbReference type="EMBL" id="MCF2515632.1"/>
    </source>
</evidence>
<dbReference type="Pfam" id="PF02416">
    <property type="entry name" value="TatA_B_E"/>
    <property type="match status" value="1"/>
</dbReference>
<dbReference type="InterPro" id="IPR018448">
    <property type="entry name" value="TatB"/>
</dbReference>
<evidence type="ECO:0000256" key="8">
    <source>
        <dbReference type="ARBA" id="ARBA00023136"/>
    </source>
</evidence>
<keyword evidence="2" id="KW-0813">Transport</keyword>
<accession>A0A9X1TZA2</accession>
<dbReference type="GO" id="GO:0016020">
    <property type="term" value="C:membrane"/>
    <property type="evidence" value="ECO:0007669"/>
    <property type="project" value="UniProtKB-SubCell"/>
</dbReference>
<evidence type="ECO:0000256" key="5">
    <source>
        <dbReference type="ARBA" id="ARBA00022927"/>
    </source>
</evidence>
<dbReference type="GO" id="GO:0008320">
    <property type="term" value="F:protein transmembrane transporter activity"/>
    <property type="evidence" value="ECO:0007669"/>
    <property type="project" value="InterPro"/>
</dbReference>
<dbReference type="EMBL" id="JAKFGM010000003">
    <property type="protein sequence ID" value="MCF2515632.1"/>
    <property type="molecule type" value="Genomic_DNA"/>
</dbReference>